<dbReference type="Proteomes" id="UP000099188">
    <property type="component" value="Segment"/>
</dbReference>
<keyword evidence="16" id="KW-1185">Reference proteome</keyword>
<feature type="region of interest" description="Disordered" evidence="12">
    <location>
        <begin position="31"/>
        <end position="58"/>
    </location>
</feature>
<dbReference type="GO" id="GO:0044167">
    <property type="term" value="C:host cell endoplasmic reticulum membrane"/>
    <property type="evidence" value="ECO:0007669"/>
    <property type="project" value="UniProtKB-SubCell"/>
</dbReference>
<evidence type="ECO:0000256" key="13">
    <source>
        <dbReference type="SAM" id="Phobius"/>
    </source>
</evidence>
<evidence type="ECO:0000256" key="8">
    <source>
        <dbReference type="ARBA" id="ARBA00023157"/>
    </source>
</evidence>
<evidence type="ECO:0000256" key="3">
    <source>
        <dbReference type="ARBA" id="ARBA00022692"/>
    </source>
</evidence>
<keyword evidence="10" id="KW-1038">Host endoplasmic reticulum</keyword>
<gene>
    <name evidence="14" type="primary">US9</name>
    <name evidence="14" type="ORF">CCMVgp140</name>
</gene>
<dbReference type="Pfam" id="PF08001">
    <property type="entry name" value="CMV_US"/>
    <property type="match status" value="1"/>
</dbReference>
<evidence type="ECO:0000256" key="10">
    <source>
        <dbReference type="ARBA" id="ARBA00023184"/>
    </source>
</evidence>
<keyword evidence="5" id="KW-1043">Host membrane</keyword>
<keyword evidence="9" id="KW-0325">Glycoprotein</keyword>
<keyword evidence="11" id="KW-0393">Immunoglobulin domain</keyword>
<reference evidence="15" key="2">
    <citation type="submission" date="2021-05" db="EMBL/GenBank/DDBJ databases">
        <title>Cloning and multi-omic analysis of chimpanzee cytomegalovirus: a resource for comparative functional genomics.</title>
        <authorList>
            <person name="Phan Q.V."/>
        </authorList>
    </citation>
    <scope>NUCLEOTIDE SEQUENCE</scope>
    <source>
        <strain evidence="15">Heberling</strain>
    </source>
</reference>
<comment type="similarity">
    <text evidence="2">Belongs to the cytomegalovirus US6 family.</text>
</comment>
<protein>
    <submittedName>
        <fullName evidence="14">Membrane glycoprotein US9</fullName>
    </submittedName>
</protein>
<dbReference type="EMBL" id="AF480884">
    <property type="protein sequence ID" value="AAM00788.1"/>
    <property type="molecule type" value="Genomic_DNA"/>
</dbReference>
<dbReference type="EMBL" id="MZ151943">
    <property type="protein sequence ID" value="QXV67906.1"/>
    <property type="molecule type" value="Genomic_DNA"/>
</dbReference>
<keyword evidence="4" id="KW-0732">Signal</keyword>
<keyword evidence="7 13" id="KW-0472">Membrane</keyword>
<keyword evidence="6 13" id="KW-1133">Transmembrane helix</keyword>
<feature type="transmembrane region" description="Helical" evidence="13">
    <location>
        <begin position="189"/>
        <end position="222"/>
    </location>
</feature>
<evidence type="ECO:0000313" key="14">
    <source>
        <dbReference type="EMBL" id="AAM00788.1"/>
    </source>
</evidence>
<evidence type="ECO:0000256" key="2">
    <source>
        <dbReference type="ARBA" id="ARBA00006952"/>
    </source>
</evidence>
<evidence type="ECO:0000256" key="11">
    <source>
        <dbReference type="ARBA" id="ARBA00023319"/>
    </source>
</evidence>
<evidence type="ECO:0000256" key="12">
    <source>
        <dbReference type="SAM" id="MobiDB-lite"/>
    </source>
</evidence>
<dbReference type="OrthoDB" id="31365at10239"/>
<comment type="subcellular location">
    <subcellularLocation>
        <location evidence="1">Host endoplasmic reticulum membrane</location>
        <topology evidence="1">Single-pass type I membrane protein</topology>
    </subcellularLocation>
</comment>
<dbReference type="KEGG" id="vg:935527"/>
<evidence type="ECO:0000256" key="4">
    <source>
        <dbReference type="ARBA" id="ARBA00022729"/>
    </source>
</evidence>
<sequence length="257" mass="29389">MQLKESQSLIWHCCVIAVSVLSGRSRETSFRVSGDESASDRTCPTSSPYSSQSVRLPPYPHPVGDNVSRYRVQSSVSECYVQHGTLVAVWAVRGNFSEPFPRVYGTWGNERSASHFQVDEPRIETDGTRRYEVELPQVDARISYVMLNVYPCSTCNRSSLHCQPVLRLPWLPLRTTSSDLERLFVEQRYVLLAYVVLVQFLKHVALFTFGIQLACCVYLRYVRPRTRRHRRRHPAGRITAAAATVTVTPHEETEKNR</sequence>
<keyword evidence="3 13" id="KW-0812">Transmembrane</keyword>
<dbReference type="RefSeq" id="NP_612782.1">
    <property type="nucleotide sequence ID" value="NC_003521.1"/>
</dbReference>
<dbReference type="InterPro" id="IPR012536">
    <property type="entry name" value="CMV_US"/>
</dbReference>
<organism evidence="14 16">
    <name type="scientific">Panine betaherpesvirus 2</name>
    <name type="common">Chimpanzee cytomegalovirus</name>
    <dbReference type="NCBI Taxonomy" id="188763"/>
    <lineage>
        <taxon>Viruses</taxon>
        <taxon>Duplodnaviria</taxon>
        <taxon>Heunggongvirae</taxon>
        <taxon>Peploviricota</taxon>
        <taxon>Herviviricetes</taxon>
        <taxon>Herpesvirales</taxon>
        <taxon>Orthoherpesviridae</taxon>
        <taxon>Betaherpesvirinae</taxon>
        <taxon>Cytomegalovirus</taxon>
        <taxon>Cytomegalovirus paninebeta2</taxon>
    </lineage>
</organism>
<evidence type="ECO:0000256" key="7">
    <source>
        <dbReference type="ARBA" id="ARBA00023136"/>
    </source>
</evidence>
<evidence type="ECO:0000256" key="6">
    <source>
        <dbReference type="ARBA" id="ARBA00022989"/>
    </source>
</evidence>
<dbReference type="GeneID" id="935527"/>
<evidence type="ECO:0000313" key="16">
    <source>
        <dbReference type="Proteomes" id="UP000099188"/>
    </source>
</evidence>
<feature type="compositionally biased region" description="Polar residues" evidence="12">
    <location>
        <begin position="40"/>
        <end position="54"/>
    </location>
</feature>
<reference evidence="14 16" key="1">
    <citation type="journal article" date="2003" name="J. Gen. Virol.">
        <title>The human cytomegalovirus genome revisited: comparison with the chimpanzee cytomegalovirus genome.</title>
        <authorList>
            <person name="Davison A.J."/>
            <person name="Dolan A."/>
            <person name="Akter P."/>
            <person name="Addison C."/>
            <person name="Dargan D.J."/>
            <person name="Alcendor D.J."/>
            <person name="McGeoch D.J."/>
            <person name="Hayward G.S."/>
        </authorList>
    </citation>
    <scope>NUCLEOTIDE SEQUENCE [LARGE SCALE GENOMIC DNA]</scope>
    <source>
        <strain evidence="14">Heberling</strain>
    </source>
</reference>
<evidence type="ECO:0000313" key="15">
    <source>
        <dbReference type="EMBL" id="QXV67906.1"/>
    </source>
</evidence>
<dbReference type="GO" id="GO:0052031">
    <property type="term" value="P:symbiont-mediated perturbation of host defense response"/>
    <property type="evidence" value="ECO:0007669"/>
    <property type="project" value="InterPro"/>
</dbReference>
<evidence type="ECO:0000256" key="9">
    <source>
        <dbReference type="ARBA" id="ARBA00023180"/>
    </source>
</evidence>
<proteinExistence type="inferred from homology"/>
<evidence type="ECO:0000256" key="5">
    <source>
        <dbReference type="ARBA" id="ARBA00022870"/>
    </source>
</evidence>
<name>Q8QRV0_9BETA</name>
<evidence type="ECO:0000256" key="1">
    <source>
        <dbReference type="ARBA" id="ARBA00004482"/>
    </source>
</evidence>
<accession>Q8QRV0</accession>
<keyword evidence="8" id="KW-1015">Disulfide bond</keyword>